<proteinExistence type="predicted"/>
<name>A0A7J9GAK4_9ROSI</name>
<protein>
    <submittedName>
        <fullName evidence="2">Uncharacterized protein</fullName>
    </submittedName>
</protein>
<sequence length="186" mass="21644">MPVLAILAKTFRSLSVCQRAGEGRFIGCAQLLLAWFHSHFWKVEKVSYRVFSEYYYPLKEFAAIPRRDNISKEKSRQFIPTTQGLAQCEFACKCDNYKKKKSSELGKMIEKLGEEKIQLRLDVDVQKLEAEKMRKGKNKAEEDLDSLKTDYKKLRLSIRTTGLGKISKQWRDLLESRDEKVGLRAE</sequence>
<evidence type="ECO:0000313" key="3">
    <source>
        <dbReference type="Proteomes" id="UP000593560"/>
    </source>
</evidence>
<dbReference type="PANTHER" id="PTHR48200">
    <property type="entry name" value="PROTEIN, PUTATIVE-RELATED"/>
    <property type="match status" value="1"/>
</dbReference>
<reference evidence="2 3" key="1">
    <citation type="journal article" date="2019" name="Genome Biol. Evol.">
        <title>Insights into the evolution of the New World diploid cottons (Gossypium, subgenus Houzingenia) based on genome sequencing.</title>
        <authorList>
            <person name="Grover C.E."/>
            <person name="Arick M.A. 2nd"/>
            <person name="Thrash A."/>
            <person name="Conover J.L."/>
            <person name="Sanders W.S."/>
            <person name="Peterson D.G."/>
            <person name="Frelichowski J.E."/>
            <person name="Scheffler J.A."/>
            <person name="Scheffler B.E."/>
            <person name="Wendel J.F."/>
        </authorList>
    </citation>
    <scope>NUCLEOTIDE SEQUENCE [LARGE SCALE GENOMIC DNA]</scope>
    <source>
        <strain evidence="2">0</strain>
        <tissue evidence="2">Leaf</tissue>
    </source>
</reference>
<accession>A0A7J9GAK4</accession>
<evidence type="ECO:0000313" key="2">
    <source>
        <dbReference type="EMBL" id="MBA0794606.1"/>
    </source>
</evidence>
<comment type="caution">
    <text evidence="2">The sequence shown here is derived from an EMBL/GenBank/DDBJ whole genome shotgun (WGS) entry which is preliminary data.</text>
</comment>
<evidence type="ECO:0000256" key="1">
    <source>
        <dbReference type="SAM" id="Coils"/>
    </source>
</evidence>
<dbReference type="EMBL" id="JABFAD010000003">
    <property type="protein sequence ID" value="MBA0794606.1"/>
    <property type="molecule type" value="Genomic_DNA"/>
</dbReference>
<keyword evidence="1" id="KW-0175">Coiled coil</keyword>
<dbReference type="Proteomes" id="UP000593560">
    <property type="component" value="Unassembled WGS sequence"/>
</dbReference>
<keyword evidence="3" id="KW-1185">Reference proteome</keyword>
<gene>
    <name evidence="2" type="ORF">Gohar_018921</name>
</gene>
<dbReference type="OrthoDB" id="989156at2759"/>
<dbReference type="PANTHER" id="PTHR48200:SF1">
    <property type="entry name" value="AMINOTRANSFERASE-LIKE PLANT MOBILE DOMAIN-CONTAINING PROTEIN"/>
    <property type="match status" value="1"/>
</dbReference>
<feature type="coiled-coil region" evidence="1">
    <location>
        <begin position="130"/>
        <end position="157"/>
    </location>
</feature>
<organism evidence="2 3">
    <name type="scientific">Gossypium harknessii</name>
    <dbReference type="NCBI Taxonomy" id="34285"/>
    <lineage>
        <taxon>Eukaryota</taxon>
        <taxon>Viridiplantae</taxon>
        <taxon>Streptophyta</taxon>
        <taxon>Embryophyta</taxon>
        <taxon>Tracheophyta</taxon>
        <taxon>Spermatophyta</taxon>
        <taxon>Magnoliopsida</taxon>
        <taxon>eudicotyledons</taxon>
        <taxon>Gunneridae</taxon>
        <taxon>Pentapetalae</taxon>
        <taxon>rosids</taxon>
        <taxon>malvids</taxon>
        <taxon>Malvales</taxon>
        <taxon>Malvaceae</taxon>
        <taxon>Malvoideae</taxon>
        <taxon>Gossypium</taxon>
    </lineage>
</organism>
<dbReference type="AlphaFoldDB" id="A0A7J9GAK4"/>